<dbReference type="GO" id="GO:0043190">
    <property type="term" value="C:ATP-binding cassette (ABC) transporter complex"/>
    <property type="evidence" value="ECO:0007669"/>
    <property type="project" value="InterPro"/>
</dbReference>
<evidence type="ECO:0000256" key="1">
    <source>
        <dbReference type="ARBA" id="ARBA00004651"/>
    </source>
</evidence>
<feature type="non-terminal residue" evidence="9">
    <location>
        <position position="1"/>
    </location>
</feature>
<keyword evidence="2" id="KW-0813">Transport</keyword>
<evidence type="ECO:0000256" key="2">
    <source>
        <dbReference type="ARBA" id="ARBA00022448"/>
    </source>
</evidence>
<feature type="transmembrane region" description="Helical" evidence="7">
    <location>
        <begin position="285"/>
        <end position="304"/>
    </location>
</feature>
<evidence type="ECO:0000256" key="3">
    <source>
        <dbReference type="ARBA" id="ARBA00022475"/>
    </source>
</evidence>
<dbReference type="Gene3D" id="1.10.3720.10">
    <property type="entry name" value="MetI-like"/>
    <property type="match status" value="1"/>
</dbReference>
<dbReference type="PANTHER" id="PTHR30614:SF41">
    <property type="entry name" value="INNER MEMBRANE AMINO-ACID ABC TRANSPORTER PERMEASE PROTEIN YHDY"/>
    <property type="match status" value="1"/>
</dbReference>
<feature type="transmembrane region" description="Helical" evidence="7">
    <location>
        <begin position="47"/>
        <end position="64"/>
    </location>
</feature>
<dbReference type="InterPro" id="IPR010065">
    <property type="entry name" value="AA_ABC_transptr_permease_3TM"/>
</dbReference>
<dbReference type="SUPFAM" id="SSF161098">
    <property type="entry name" value="MetI-like"/>
    <property type="match status" value="1"/>
</dbReference>
<gene>
    <name evidence="9" type="ORF">METZ01_LOCUS170391</name>
</gene>
<evidence type="ECO:0000256" key="5">
    <source>
        <dbReference type="ARBA" id="ARBA00022989"/>
    </source>
</evidence>
<keyword evidence="3" id="KW-1003">Cell membrane</keyword>
<keyword evidence="4 7" id="KW-0812">Transmembrane</keyword>
<keyword evidence="6 7" id="KW-0472">Membrane</keyword>
<dbReference type="PANTHER" id="PTHR30614">
    <property type="entry name" value="MEMBRANE COMPONENT OF AMINO ACID ABC TRANSPORTER"/>
    <property type="match status" value="1"/>
</dbReference>
<evidence type="ECO:0000256" key="7">
    <source>
        <dbReference type="SAM" id="Phobius"/>
    </source>
</evidence>
<sequence>SGYGSLGEKRRKFLIPFTIFGIFNVIAATQNIRPEGTISYYDYHKTLYRLLGALFVTYASFLISHNYYKDAEEYQVNFFHQILTVFGVVTFILTIYFLDPPGEEGVSPGEWGGLFLNFILSSAAIVLGFGVGIALAFGRRSSLPVFSWPSVVIIETVRSGPLVAWLFIAYILLPDVLFPVWDADRVSRTILILSLFTGCYLAEILRGGLQAVPAGQQEAALSLGLSTTQTNMLIILPQAIRTTMPAIVSNMIGLWKDTSLIHLLGIHDAFQVAKVLPAQWEFVGLYPEALLFVGMIFWIVSFYLSKISQRIEKNLGLKNESGGEMT</sequence>
<dbReference type="PROSITE" id="PS50928">
    <property type="entry name" value="ABC_TM1"/>
    <property type="match status" value="1"/>
</dbReference>
<name>A0A382BWF6_9ZZZZ</name>
<feature type="transmembrane region" description="Helical" evidence="7">
    <location>
        <begin position="76"/>
        <end position="98"/>
    </location>
</feature>
<dbReference type="CDD" id="cd06261">
    <property type="entry name" value="TM_PBP2"/>
    <property type="match status" value="1"/>
</dbReference>
<evidence type="ECO:0000313" key="9">
    <source>
        <dbReference type="EMBL" id="SVB17537.1"/>
    </source>
</evidence>
<dbReference type="AlphaFoldDB" id="A0A382BWF6"/>
<dbReference type="InterPro" id="IPR000515">
    <property type="entry name" value="MetI-like"/>
</dbReference>
<evidence type="ECO:0000259" key="8">
    <source>
        <dbReference type="PROSITE" id="PS50928"/>
    </source>
</evidence>
<proteinExistence type="predicted"/>
<evidence type="ECO:0000256" key="4">
    <source>
        <dbReference type="ARBA" id="ARBA00022692"/>
    </source>
</evidence>
<dbReference type="NCBIfam" id="TIGR01726">
    <property type="entry name" value="HEQRo_perm_3TM"/>
    <property type="match status" value="1"/>
</dbReference>
<organism evidence="9">
    <name type="scientific">marine metagenome</name>
    <dbReference type="NCBI Taxonomy" id="408172"/>
    <lineage>
        <taxon>unclassified sequences</taxon>
        <taxon>metagenomes</taxon>
        <taxon>ecological metagenomes</taxon>
    </lineage>
</organism>
<dbReference type="EMBL" id="UINC01031457">
    <property type="protein sequence ID" value="SVB17537.1"/>
    <property type="molecule type" value="Genomic_DNA"/>
</dbReference>
<protein>
    <recommendedName>
        <fullName evidence="8">ABC transmembrane type-1 domain-containing protein</fullName>
    </recommendedName>
</protein>
<accession>A0A382BWF6</accession>
<feature type="transmembrane region" description="Helical" evidence="7">
    <location>
        <begin position="118"/>
        <end position="138"/>
    </location>
</feature>
<dbReference type="InterPro" id="IPR043429">
    <property type="entry name" value="ArtM/GltK/GlnP/TcyL/YhdX-like"/>
</dbReference>
<feature type="transmembrane region" description="Helical" evidence="7">
    <location>
        <begin position="150"/>
        <end position="173"/>
    </location>
</feature>
<dbReference type="GO" id="GO:0006865">
    <property type="term" value="P:amino acid transport"/>
    <property type="evidence" value="ECO:0007669"/>
    <property type="project" value="TreeGrafter"/>
</dbReference>
<keyword evidence="5 7" id="KW-1133">Transmembrane helix</keyword>
<feature type="transmembrane region" description="Helical" evidence="7">
    <location>
        <begin position="12"/>
        <end position="32"/>
    </location>
</feature>
<feature type="domain" description="ABC transmembrane type-1" evidence="8">
    <location>
        <begin position="114"/>
        <end position="308"/>
    </location>
</feature>
<dbReference type="GO" id="GO:0022857">
    <property type="term" value="F:transmembrane transporter activity"/>
    <property type="evidence" value="ECO:0007669"/>
    <property type="project" value="InterPro"/>
</dbReference>
<evidence type="ECO:0000256" key="6">
    <source>
        <dbReference type="ARBA" id="ARBA00023136"/>
    </source>
</evidence>
<reference evidence="9" key="1">
    <citation type="submission" date="2018-05" db="EMBL/GenBank/DDBJ databases">
        <authorList>
            <person name="Lanie J.A."/>
            <person name="Ng W.-L."/>
            <person name="Kazmierczak K.M."/>
            <person name="Andrzejewski T.M."/>
            <person name="Davidsen T.M."/>
            <person name="Wayne K.J."/>
            <person name="Tettelin H."/>
            <person name="Glass J.I."/>
            <person name="Rusch D."/>
            <person name="Podicherti R."/>
            <person name="Tsui H.-C.T."/>
            <person name="Winkler M.E."/>
        </authorList>
    </citation>
    <scope>NUCLEOTIDE SEQUENCE</scope>
</reference>
<dbReference type="Pfam" id="PF00528">
    <property type="entry name" value="BPD_transp_1"/>
    <property type="match status" value="1"/>
</dbReference>
<comment type="subcellular location">
    <subcellularLocation>
        <location evidence="1">Cell membrane</location>
        <topology evidence="1">Multi-pass membrane protein</topology>
    </subcellularLocation>
</comment>
<dbReference type="InterPro" id="IPR035906">
    <property type="entry name" value="MetI-like_sf"/>
</dbReference>